<proteinExistence type="predicted"/>
<evidence type="ECO:0000256" key="1">
    <source>
        <dbReference type="SAM" id="MobiDB-lite"/>
    </source>
</evidence>
<accession>A0A6J4VJ26</accession>
<reference evidence="2" key="1">
    <citation type="submission" date="2020-02" db="EMBL/GenBank/DDBJ databases">
        <authorList>
            <person name="Meier V. D."/>
        </authorList>
    </citation>
    <scope>NUCLEOTIDE SEQUENCE</scope>
    <source>
        <strain evidence="2">AVDCRST_MAG59</strain>
    </source>
</reference>
<feature type="compositionally biased region" description="Basic residues" evidence="1">
    <location>
        <begin position="75"/>
        <end position="85"/>
    </location>
</feature>
<protein>
    <submittedName>
        <fullName evidence="2">Mll2313 protein</fullName>
    </submittedName>
</protein>
<feature type="compositionally biased region" description="Basic and acidic residues" evidence="1">
    <location>
        <begin position="121"/>
        <end position="138"/>
    </location>
</feature>
<feature type="compositionally biased region" description="Basic residues" evidence="1">
    <location>
        <begin position="1"/>
        <end position="11"/>
    </location>
</feature>
<feature type="compositionally biased region" description="Low complexity" evidence="1">
    <location>
        <begin position="203"/>
        <end position="212"/>
    </location>
</feature>
<gene>
    <name evidence="2" type="ORF">AVDCRST_MAG59-4628</name>
</gene>
<feature type="compositionally biased region" description="Basic residues" evidence="1">
    <location>
        <begin position="20"/>
        <end position="30"/>
    </location>
</feature>
<feature type="region of interest" description="Disordered" evidence="1">
    <location>
        <begin position="200"/>
        <end position="235"/>
    </location>
</feature>
<feature type="region of interest" description="Disordered" evidence="1">
    <location>
        <begin position="1"/>
        <end position="170"/>
    </location>
</feature>
<evidence type="ECO:0000313" key="2">
    <source>
        <dbReference type="EMBL" id="CAA9580138.1"/>
    </source>
</evidence>
<feature type="compositionally biased region" description="Basic residues" evidence="1">
    <location>
        <begin position="101"/>
        <end position="120"/>
    </location>
</feature>
<sequence length="235" mass="26848">AQRALRRRRLGGARAPSVRRPLRRAAPRGRVRGDRRRDARRFPRRRGAGHLRPDRTDVDDGRDHQGAGGGFAGRRPCRCRPRRLARRDGRRLPRQPQLPVRGRRPVGRPPRRHHRLRGRDHRAGPPDRRRPRPLRDALRAVLHARRPRQRGPGDHHLRRPVPPLDRGYRDARRLDPPLRCRQGLLLLPRPPPLRLRRARGARGRAAGAAVGEPRSRGVEESRRSGRRGGSGGGAM</sequence>
<organism evidence="2">
    <name type="scientific">uncultured Thermomicrobiales bacterium</name>
    <dbReference type="NCBI Taxonomy" id="1645740"/>
    <lineage>
        <taxon>Bacteria</taxon>
        <taxon>Pseudomonadati</taxon>
        <taxon>Thermomicrobiota</taxon>
        <taxon>Thermomicrobia</taxon>
        <taxon>Thermomicrobiales</taxon>
        <taxon>environmental samples</taxon>
    </lineage>
</organism>
<feature type="compositionally biased region" description="Basic and acidic residues" evidence="1">
    <location>
        <begin position="51"/>
        <end position="65"/>
    </location>
</feature>
<feature type="non-terminal residue" evidence="2">
    <location>
        <position position="235"/>
    </location>
</feature>
<dbReference type="EMBL" id="CADCWF010000338">
    <property type="protein sequence ID" value="CAA9580138.1"/>
    <property type="molecule type" value="Genomic_DNA"/>
</dbReference>
<feature type="compositionally biased region" description="Basic and acidic residues" evidence="1">
    <location>
        <begin position="213"/>
        <end position="223"/>
    </location>
</feature>
<name>A0A6J4VJ26_9BACT</name>
<dbReference type="AlphaFoldDB" id="A0A6J4VJ26"/>
<feature type="compositionally biased region" description="Basic and acidic residues" evidence="1">
    <location>
        <begin position="31"/>
        <end position="41"/>
    </location>
</feature>
<feature type="non-terminal residue" evidence="2">
    <location>
        <position position="1"/>
    </location>
</feature>